<dbReference type="GO" id="GO:0004497">
    <property type="term" value="F:monooxygenase activity"/>
    <property type="evidence" value="ECO:0007669"/>
    <property type="project" value="UniProtKB-KW"/>
</dbReference>
<evidence type="ECO:0000313" key="15">
    <source>
        <dbReference type="EMBL" id="KAB0800070.1"/>
    </source>
</evidence>
<comment type="cofactor">
    <cofactor evidence="1 14">
        <name>heme</name>
        <dbReference type="ChEBI" id="CHEBI:30413"/>
    </cofactor>
</comment>
<keyword evidence="7 14" id="KW-0479">Metal-binding</keyword>
<dbReference type="InterPro" id="IPR050476">
    <property type="entry name" value="Insect_CytP450_Detox"/>
</dbReference>
<evidence type="ECO:0000313" key="16">
    <source>
        <dbReference type="Proteomes" id="UP000327044"/>
    </source>
</evidence>
<dbReference type="GO" id="GO:0005789">
    <property type="term" value="C:endoplasmic reticulum membrane"/>
    <property type="evidence" value="ECO:0007669"/>
    <property type="project" value="UniProtKB-SubCell"/>
</dbReference>
<sequence length="503" mass="58662">MWFLVIFPVLIITLYKVRKIYTYWKGRGVPYCVHPLHCFGLFSENALRINCYSDVFEELYYKFKNKRYIGFYNFFQPVLLIRDPNLLKRICVKDYHAFSVHSEAIPLNLDEQWSKNMYAETNTQRWQKLRTSMTPSFTSNKLKSSFPAVEQFAIEFVNYLRESIDKNVTVNMLEIIRRVLSDITVNAYFGVKCDSLREPKNIVHLMVHEAMTLPCFHGFTHLCSRVCPKLLQLLGVKVYKASVQNFFAEMMERRLQLEFENGFKPYDIITALPELQGVKFSNTEKLNRSLIDDITGHAFLLTFAGYETTVTTLMSLLYELTVNDVVQENLYRDIIQTLDKYNGNVCYESVKAMEYLESAIEEVLRLHPPAPVIDRLATVNYEIKAEHPNEEDVVIEKGTPIWILAKAIQNDADYFPDPKKFNPDRFLSKNRHTVAQYTNIPIGAGPRSCPGYRYGILQVKVIIVNLLLNFKLLPTEQTYVRKSSKTYTIRKHGVWVHLKTRLK</sequence>
<name>A0A5N4ARW4_PHOPY</name>
<dbReference type="Proteomes" id="UP000327044">
    <property type="component" value="Unassembled WGS sequence"/>
</dbReference>
<dbReference type="PANTHER" id="PTHR24292">
    <property type="entry name" value="CYTOCHROME P450"/>
    <property type="match status" value="1"/>
</dbReference>
<keyword evidence="12" id="KW-0503">Monooxygenase</keyword>
<dbReference type="CDD" id="cd11056">
    <property type="entry name" value="CYP6-like"/>
    <property type="match status" value="1"/>
</dbReference>
<keyword evidence="16" id="KW-1185">Reference proteome</keyword>
<dbReference type="PANTHER" id="PTHR24292:SF54">
    <property type="entry name" value="CYP9F3-RELATED"/>
    <property type="match status" value="1"/>
</dbReference>
<keyword evidence="8" id="KW-0256">Endoplasmic reticulum</keyword>
<dbReference type="Pfam" id="PF00067">
    <property type="entry name" value="p450"/>
    <property type="match status" value="1"/>
</dbReference>
<evidence type="ECO:0000256" key="8">
    <source>
        <dbReference type="ARBA" id="ARBA00022824"/>
    </source>
</evidence>
<evidence type="ECO:0000256" key="14">
    <source>
        <dbReference type="PIRSR" id="PIRSR602403-1"/>
    </source>
</evidence>
<dbReference type="GO" id="GO:0005506">
    <property type="term" value="F:iron ion binding"/>
    <property type="evidence" value="ECO:0007669"/>
    <property type="project" value="InterPro"/>
</dbReference>
<dbReference type="FunFam" id="1.10.630.10:FF:000182">
    <property type="entry name" value="Cytochrome P450 3A4"/>
    <property type="match status" value="1"/>
</dbReference>
<evidence type="ECO:0000256" key="12">
    <source>
        <dbReference type="ARBA" id="ARBA00023033"/>
    </source>
</evidence>
<organism evidence="15 16">
    <name type="scientific">Photinus pyralis</name>
    <name type="common">Common eastern firefly</name>
    <name type="synonym">Lampyris pyralis</name>
    <dbReference type="NCBI Taxonomy" id="7054"/>
    <lineage>
        <taxon>Eukaryota</taxon>
        <taxon>Metazoa</taxon>
        <taxon>Ecdysozoa</taxon>
        <taxon>Arthropoda</taxon>
        <taxon>Hexapoda</taxon>
        <taxon>Insecta</taxon>
        <taxon>Pterygota</taxon>
        <taxon>Neoptera</taxon>
        <taxon>Endopterygota</taxon>
        <taxon>Coleoptera</taxon>
        <taxon>Polyphaga</taxon>
        <taxon>Elateriformia</taxon>
        <taxon>Elateroidea</taxon>
        <taxon>Lampyridae</taxon>
        <taxon>Lampyrinae</taxon>
        <taxon>Photinus</taxon>
    </lineage>
</organism>
<dbReference type="PRINTS" id="PR00385">
    <property type="entry name" value="P450"/>
</dbReference>
<comment type="caution">
    <text evidence="15">The sequence shown here is derived from an EMBL/GenBank/DDBJ whole genome shotgun (WGS) entry which is preliminary data.</text>
</comment>
<dbReference type="AlphaFoldDB" id="A0A5N4ARW4"/>
<comment type="similarity">
    <text evidence="5">Belongs to the cytochrome P450 family.</text>
</comment>
<dbReference type="InterPro" id="IPR002403">
    <property type="entry name" value="Cyt_P450_E_grp-IV"/>
</dbReference>
<keyword evidence="10" id="KW-0560">Oxidoreductase</keyword>
<keyword evidence="9" id="KW-0492">Microsome</keyword>
<keyword evidence="11 14" id="KW-0408">Iron</keyword>
<evidence type="ECO:0000256" key="5">
    <source>
        <dbReference type="ARBA" id="ARBA00010617"/>
    </source>
</evidence>
<dbReference type="InParanoid" id="A0A5N4ARW4"/>
<protein>
    <recommendedName>
        <fullName evidence="17">Cytochrome P450</fullName>
    </recommendedName>
</protein>
<evidence type="ECO:0000256" key="9">
    <source>
        <dbReference type="ARBA" id="ARBA00022848"/>
    </source>
</evidence>
<dbReference type="GO" id="GO:0016705">
    <property type="term" value="F:oxidoreductase activity, acting on paired donors, with incorporation or reduction of molecular oxygen"/>
    <property type="evidence" value="ECO:0007669"/>
    <property type="project" value="InterPro"/>
</dbReference>
<keyword evidence="6 14" id="KW-0349">Heme</keyword>
<dbReference type="Gene3D" id="1.10.630.10">
    <property type="entry name" value="Cytochrome P450"/>
    <property type="match status" value="1"/>
</dbReference>
<evidence type="ECO:0000256" key="6">
    <source>
        <dbReference type="ARBA" id="ARBA00022617"/>
    </source>
</evidence>
<evidence type="ECO:0000256" key="1">
    <source>
        <dbReference type="ARBA" id="ARBA00001971"/>
    </source>
</evidence>
<evidence type="ECO:0000256" key="3">
    <source>
        <dbReference type="ARBA" id="ARBA00004174"/>
    </source>
</evidence>
<evidence type="ECO:0000256" key="13">
    <source>
        <dbReference type="ARBA" id="ARBA00023136"/>
    </source>
</evidence>
<dbReference type="InterPro" id="IPR001128">
    <property type="entry name" value="Cyt_P450"/>
</dbReference>
<dbReference type="SUPFAM" id="SSF48264">
    <property type="entry name" value="Cytochrome P450"/>
    <property type="match status" value="1"/>
</dbReference>
<reference evidence="15 16" key="1">
    <citation type="journal article" date="2018" name="Elife">
        <title>Firefly genomes illuminate parallel origins of bioluminescence in beetles.</title>
        <authorList>
            <person name="Fallon T.R."/>
            <person name="Lower S.E."/>
            <person name="Chang C.H."/>
            <person name="Bessho-Uehara M."/>
            <person name="Martin G.J."/>
            <person name="Bewick A.J."/>
            <person name="Behringer M."/>
            <person name="Debat H.J."/>
            <person name="Wong I."/>
            <person name="Day J.C."/>
            <person name="Suvorov A."/>
            <person name="Silva C.J."/>
            <person name="Stanger-Hall K.F."/>
            <person name="Hall D.W."/>
            <person name="Schmitz R.J."/>
            <person name="Nelson D.R."/>
            <person name="Lewis S.M."/>
            <person name="Shigenobu S."/>
            <person name="Bybee S.M."/>
            <person name="Larracuente A.M."/>
            <person name="Oba Y."/>
            <person name="Weng J.K."/>
        </authorList>
    </citation>
    <scope>NUCLEOTIDE SEQUENCE [LARGE SCALE GENOMIC DNA]</scope>
    <source>
        <strain evidence="15">1611_PpyrPB1</strain>
        <tissue evidence="15">Whole body</tissue>
    </source>
</reference>
<comment type="subcellular location">
    <subcellularLocation>
        <location evidence="4">Endoplasmic reticulum membrane</location>
        <topology evidence="4">Peripheral membrane protein</topology>
    </subcellularLocation>
    <subcellularLocation>
        <location evidence="3">Microsome membrane</location>
        <topology evidence="3">Peripheral membrane protein</topology>
    </subcellularLocation>
</comment>
<evidence type="ECO:0008006" key="17">
    <source>
        <dbReference type="Google" id="ProtNLM"/>
    </source>
</evidence>
<accession>A0A5N4ARW4</accession>
<gene>
    <name evidence="15" type="ORF">PPYR_07950</name>
</gene>
<dbReference type="PRINTS" id="PR00465">
    <property type="entry name" value="EP450IV"/>
</dbReference>
<evidence type="ECO:0000256" key="4">
    <source>
        <dbReference type="ARBA" id="ARBA00004406"/>
    </source>
</evidence>
<keyword evidence="13" id="KW-0472">Membrane</keyword>
<proteinExistence type="inferred from homology"/>
<dbReference type="EMBL" id="VVIM01000005">
    <property type="protein sequence ID" value="KAB0800070.1"/>
    <property type="molecule type" value="Genomic_DNA"/>
</dbReference>
<dbReference type="GO" id="GO:0020037">
    <property type="term" value="F:heme binding"/>
    <property type="evidence" value="ECO:0007669"/>
    <property type="project" value="InterPro"/>
</dbReference>
<feature type="binding site" description="axial binding residue" evidence="14">
    <location>
        <position position="449"/>
    </location>
    <ligand>
        <name>heme</name>
        <dbReference type="ChEBI" id="CHEBI:30413"/>
    </ligand>
    <ligandPart>
        <name>Fe</name>
        <dbReference type="ChEBI" id="CHEBI:18248"/>
    </ligandPart>
</feature>
<evidence type="ECO:0000256" key="7">
    <source>
        <dbReference type="ARBA" id="ARBA00022723"/>
    </source>
</evidence>
<evidence type="ECO:0000256" key="2">
    <source>
        <dbReference type="ARBA" id="ARBA00003690"/>
    </source>
</evidence>
<evidence type="ECO:0000256" key="10">
    <source>
        <dbReference type="ARBA" id="ARBA00023002"/>
    </source>
</evidence>
<evidence type="ECO:0000256" key="11">
    <source>
        <dbReference type="ARBA" id="ARBA00023004"/>
    </source>
</evidence>
<dbReference type="InterPro" id="IPR036396">
    <property type="entry name" value="Cyt_P450_sf"/>
</dbReference>
<comment type="function">
    <text evidence="2">May be involved in the metabolism of insect hormones and in the breakdown of synthetic insecticides.</text>
</comment>